<organism evidence="1 2">
    <name type="scientific">Brachionus plicatilis</name>
    <name type="common">Marine rotifer</name>
    <name type="synonym">Brachionus muelleri</name>
    <dbReference type="NCBI Taxonomy" id="10195"/>
    <lineage>
        <taxon>Eukaryota</taxon>
        <taxon>Metazoa</taxon>
        <taxon>Spiralia</taxon>
        <taxon>Gnathifera</taxon>
        <taxon>Rotifera</taxon>
        <taxon>Eurotatoria</taxon>
        <taxon>Monogononta</taxon>
        <taxon>Pseudotrocha</taxon>
        <taxon>Ploima</taxon>
        <taxon>Brachionidae</taxon>
        <taxon>Brachionus</taxon>
    </lineage>
</organism>
<dbReference type="AlphaFoldDB" id="A0A3M7P9X4"/>
<reference evidence="1 2" key="1">
    <citation type="journal article" date="2018" name="Sci. Rep.">
        <title>Genomic signatures of local adaptation to the degree of environmental predictability in rotifers.</title>
        <authorList>
            <person name="Franch-Gras L."/>
            <person name="Hahn C."/>
            <person name="Garcia-Roger E.M."/>
            <person name="Carmona M.J."/>
            <person name="Serra M."/>
            <person name="Gomez A."/>
        </authorList>
    </citation>
    <scope>NUCLEOTIDE SEQUENCE [LARGE SCALE GENOMIC DNA]</scope>
    <source>
        <strain evidence="1">HYR1</strain>
    </source>
</reference>
<keyword evidence="2" id="KW-1185">Reference proteome</keyword>
<protein>
    <submittedName>
        <fullName evidence="1">Uncharacterized protein</fullName>
    </submittedName>
</protein>
<gene>
    <name evidence="1" type="ORF">BpHYR1_001672</name>
</gene>
<dbReference type="Proteomes" id="UP000276133">
    <property type="component" value="Unassembled WGS sequence"/>
</dbReference>
<dbReference type="EMBL" id="REGN01012330">
    <property type="protein sequence ID" value="RMZ95842.1"/>
    <property type="molecule type" value="Genomic_DNA"/>
</dbReference>
<sequence>MKAENRAYATRNCLGVDSLKCFINYLLPNNILILMVHTKLMRIHWQIEPSFVEEKILGSELQKPSPKSSSLKIFEIISPTKLVIAQVMLFNPNSSQLWIILELALRKLPPNLKRFDIQDQSQRALFVKRLNKSRQVSVVIELLEKCICLKLIVLQQKMTFFITGLIIFQTHI</sequence>
<evidence type="ECO:0000313" key="2">
    <source>
        <dbReference type="Proteomes" id="UP000276133"/>
    </source>
</evidence>
<evidence type="ECO:0000313" key="1">
    <source>
        <dbReference type="EMBL" id="RMZ95842.1"/>
    </source>
</evidence>
<proteinExistence type="predicted"/>
<name>A0A3M7P9X4_BRAPC</name>
<accession>A0A3M7P9X4</accession>
<comment type="caution">
    <text evidence="1">The sequence shown here is derived from an EMBL/GenBank/DDBJ whole genome shotgun (WGS) entry which is preliminary data.</text>
</comment>